<accession>A0ABQ9JV83</accession>
<feature type="domain" description="Deltamethrin resistance protein prag01" evidence="3">
    <location>
        <begin position="34"/>
        <end position="85"/>
    </location>
</feature>
<keyword evidence="2" id="KW-0812">Transmembrane</keyword>
<comment type="caution">
    <text evidence="4">The sequence shown here is derived from an EMBL/GenBank/DDBJ whole genome shotgun (WGS) entry which is preliminary data.</text>
</comment>
<keyword evidence="2" id="KW-0472">Membrane</keyword>
<dbReference type="PANTHER" id="PTHR22133:SF2">
    <property type="entry name" value="AT01821P-RELATED"/>
    <property type="match status" value="1"/>
</dbReference>
<dbReference type="InterPro" id="IPR031973">
    <property type="entry name" value="Deltameth_res_prag01"/>
</dbReference>
<feature type="transmembrane region" description="Helical" evidence="2">
    <location>
        <begin position="58"/>
        <end position="81"/>
    </location>
</feature>
<evidence type="ECO:0000313" key="5">
    <source>
        <dbReference type="Proteomes" id="UP001162164"/>
    </source>
</evidence>
<dbReference type="Pfam" id="PF16020">
    <property type="entry name" value="Deltameth_res"/>
    <property type="match status" value="1"/>
</dbReference>
<evidence type="ECO:0000259" key="3">
    <source>
        <dbReference type="Pfam" id="PF16020"/>
    </source>
</evidence>
<keyword evidence="5" id="KW-1185">Reference proteome</keyword>
<dbReference type="Proteomes" id="UP001162164">
    <property type="component" value="Unassembled WGS sequence"/>
</dbReference>
<feature type="compositionally biased region" description="Polar residues" evidence="1">
    <location>
        <begin position="28"/>
        <end position="43"/>
    </location>
</feature>
<dbReference type="EMBL" id="JAPWTJ010000158">
    <property type="protein sequence ID" value="KAJ8981839.1"/>
    <property type="molecule type" value="Genomic_DNA"/>
</dbReference>
<evidence type="ECO:0000313" key="4">
    <source>
        <dbReference type="EMBL" id="KAJ8981839.1"/>
    </source>
</evidence>
<reference evidence="4" key="1">
    <citation type="journal article" date="2023" name="Insect Mol. Biol.">
        <title>Genome sequencing provides insights into the evolution of gene families encoding plant cell wall-degrading enzymes in longhorned beetles.</title>
        <authorList>
            <person name="Shin N.R."/>
            <person name="Okamura Y."/>
            <person name="Kirsch R."/>
            <person name="Pauchet Y."/>
        </authorList>
    </citation>
    <scope>NUCLEOTIDE SEQUENCE</scope>
    <source>
        <strain evidence="4">MMC_N1</strain>
    </source>
</reference>
<proteinExistence type="predicted"/>
<name>A0ABQ9JV83_9CUCU</name>
<gene>
    <name evidence="4" type="ORF">NQ317_001802</name>
</gene>
<protein>
    <recommendedName>
        <fullName evidence="3">Deltamethrin resistance protein prag01 domain-containing protein</fullName>
    </recommendedName>
</protein>
<evidence type="ECO:0000256" key="1">
    <source>
        <dbReference type="SAM" id="MobiDB-lite"/>
    </source>
</evidence>
<organism evidence="4 5">
    <name type="scientific">Molorchus minor</name>
    <dbReference type="NCBI Taxonomy" id="1323400"/>
    <lineage>
        <taxon>Eukaryota</taxon>
        <taxon>Metazoa</taxon>
        <taxon>Ecdysozoa</taxon>
        <taxon>Arthropoda</taxon>
        <taxon>Hexapoda</taxon>
        <taxon>Insecta</taxon>
        <taxon>Pterygota</taxon>
        <taxon>Neoptera</taxon>
        <taxon>Endopterygota</taxon>
        <taxon>Coleoptera</taxon>
        <taxon>Polyphaga</taxon>
        <taxon>Cucujiformia</taxon>
        <taxon>Chrysomeloidea</taxon>
        <taxon>Cerambycidae</taxon>
        <taxon>Lamiinae</taxon>
        <taxon>Monochamini</taxon>
        <taxon>Molorchus</taxon>
    </lineage>
</organism>
<sequence length="95" mass="10471">MQRSRTLGRMVIQHFGRRQAHGEAHASAAQTTLNDLSQPQGSWKTHYDANQRKYNAQLVIGVGALIGTIVFGKAAGLLNFYNDIPETPATIDSYK</sequence>
<dbReference type="PANTHER" id="PTHR22133">
    <property type="entry name" value="AT01821P-RELATED"/>
    <property type="match status" value="1"/>
</dbReference>
<feature type="region of interest" description="Disordered" evidence="1">
    <location>
        <begin position="21"/>
        <end position="44"/>
    </location>
</feature>
<keyword evidence="2" id="KW-1133">Transmembrane helix</keyword>
<evidence type="ECO:0000256" key="2">
    <source>
        <dbReference type="SAM" id="Phobius"/>
    </source>
</evidence>